<dbReference type="AlphaFoldDB" id="A0A2V2ZV74"/>
<accession>A0A2V2ZV74</accession>
<keyword evidence="5 6" id="KW-0472">Membrane</keyword>
<gene>
    <name evidence="7" type="ORF">DFO73_106147</name>
</gene>
<comment type="subcellular location">
    <subcellularLocation>
        <location evidence="1">Cell membrane</location>
        <topology evidence="1">Multi-pass membrane protein</topology>
    </subcellularLocation>
</comment>
<keyword evidence="3 6" id="KW-0812">Transmembrane</keyword>
<evidence type="ECO:0000256" key="2">
    <source>
        <dbReference type="ARBA" id="ARBA00022475"/>
    </source>
</evidence>
<keyword evidence="2" id="KW-1003">Cell membrane</keyword>
<protein>
    <submittedName>
        <fullName evidence="7">Uncharacterized membrane protein YgaE (UPF0421/DUF939 family)</fullName>
    </submittedName>
</protein>
<dbReference type="Pfam" id="PF06081">
    <property type="entry name" value="ArAE_1"/>
    <property type="match status" value="1"/>
</dbReference>
<dbReference type="InterPro" id="IPR010343">
    <property type="entry name" value="ArAE_1"/>
</dbReference>
<feature type="transmembrane region" description="Helical" evidence="6">
    <location>
        <begin position="127"/>
        <end position="148"/>
    </location>
</feature>
<evidence type="ECO:0000256" key="1">
    <source>
        <dbReference type="ARBA" id="ARBA00004651"/>
    </source>
</evidence>
<keyword evidence="4 6" id="KW-1133">Transmembrane helix</keyword>
<dbReference type="Proteomes" id="UP000247150">
    <property type="component" value="Unassembled WGS sequence"/>
</dbReference>
<organism evidence="7 8">
    <name type="scientific">Cytobacillus oceanisediminis</name>
    <dbReference type="NCBI Taxonomy" id="665099"/>
    <lineage>
        <taxon>Bacteria</taxon>
        <taxon>Bacillati</taxon>
        <taxon>Bacillota</taxon>
        <taxon>Bacilli</taxon>
        <taxon>Bacillales</taxon>
        <taxon>Bacillaceae</taxon>
        <taxon>Cytobacillus</taxon>
    </lineage>
</organism>
<feature type="transmembrane region" description="Helical" evidence="6">
    <location>
        <begin position="20"/>
        <end position="46"/>
    </location>
</feature>
<dbReference type="GO" id="GO:0005886">
    <property type="term" value="C:plasma membrane"/>
    <property type="evidence" value="ECO:0007669"/>
    <property type="project" value="UniProtKB-SubCell"/>
</dbReference>
<proteinExistence type="predicted"/>
<feature type="transmembrane region" description="Helical" evidence="6">
    <location>
        <begin position="58"/>
        <end position="79"/>
    </location>
</feature>
<comment type="caution">
    <text evidence="7">The sequence shown here is derived from an EMBL/GenBank/DDBJ whole genome shotgun (WGS) entry which is preliminary data.</text>
</comment>
<reference evidence="7 8" key="1">
    <citation type="submission" date="2018-05" db="EMBL/GenBank/DDBJ databases">
        <title>Freshwater and sediment microbial communities from various areas in North America, analyzing microbe dynamics in response to fracking.</title>
        <authorList>
            <person name="Lamendella R."/>
        </authorList>
    </citation>
    <scope>NUCLEOTIDE SEQUENCE [LARGE SCALE GENOMIC DNA]</scope>
    <source>
        <strain evidence="7 8">15_TX</strain>
    </source>
</reference>
<dbReference type="EMBL" id="QGTW01000006">
    <property type="protein sequence ID" value="PWW28331.1"/>
    <property type="molecule type" value="Genomic_DNA"/>
</dbReference>
<evidence type="ECO:0000313" key="8">
    <source>
        <dbReference type="Proteomes" id="UP000247150"/>
    </source>
</evidence>
<evidence type="ECO:0000313" key="7">
    <source>
        <dbReference type="EMBL" id="PWW28331.1"/>
    </source>
</evidence>
<evidence type="ECO:0000256" key="5">
    <source>
        <dbReference type="ARBA" id="ARBA00023136"/>
    </source>
</evidence>
<sequence length="373" mass="42869">MKLLIHYKFIGGRIAKTGLAVFITAFICHMLDWPAMFAVITAIVTIEPTVADSIRKAYVRFPAAAIGAGFAVLFTFLFGDSPYSYASVSLATIIACHKLKLHDGMLVATLTGVAMISTVQDHYLASFFIRLGTTTTGIVVSTAVNFFVMPPNYSKSIMSSIHSLYRRSGDILHKRGLEIFHLEVYDKNLRTEFQRLIKDIEKTETLCNYQKAEYKYHRFSRDDMRDFHYEYKKLTILRQIIYHVGNLIFLPPSQIELEKNKQKFAISVLDDLKDSLYDPGFLITESHHQKISEVTQWFIKQKQQNPAGGLKPRTHHHVQPETAILYEILSVHDLIEELNHIQTLEIKHRRLLKSRPMKDSYKGKAAEEQEMEK</sequence>
<name>A0A2V2ZV74_9BACI</name>
<dbReference type="OrthoDB" id="2690036at2"/>
<evidence type="ECO:0000256" key="6">
    <source>
        <dbReference type="SAM" id="Phobius"/>
    </source>
</evidence>
<evidence type="ECO:0000256" key="3">
    <source>
        <dbReference type="ARBA" id="ARBA00022692"/>
    </source>
</evidence>
<evidence type="ECO:0000256" key="4">
    <source>
        <dbReference type="ARBA" id="ARBA00022989"/>
    </source>
</evidence>
<dbReference type="RefSeq" id="WP_110065187.1">
    <property type="nucleotide sequence ID" value="NZ_QGTW01000006.1"/>
</dbReference>